<dbReference type="InterPro" id="IPR022697">
    <property type="entry name" value="HDH_short"/>
</dbReference>
<evidence type="ECO:0000256" key="8">
    <source>
        <dbReference type="ARBA" id="ARBA00023002"/>
    </source>
</evidence>
<evidence type="ECO:0000256" key="7">
    <source>
        <dbReference type="ARBA" id="ARBA00022697"/>
    </source>
</evidence>
<protein>
    <recommendedName>
        <fullName evidence="5 14">Homoserine dehydrogenase</fullName>
        <ecNumber evidence="4 14">1.1.1.3</ecNumber>
    </recommendedName>
</protein>
<evidence type="ECO:0000256" key="9">
    <source>
        <dbReference type="ARBA" id="ARBA00023053"/>
    </source>
</evidence>
<evidence type="ECO:0000256" key="4">
    <source>
        <dbReference type="ARBA" id="ARBA00013213"/>
    </source>
</evidence>
<dbReference type="NCBIfam" id="NF004976">
    <property type="entry name" value="PRK06349.1"/>
    <property type="match status" value="1"/>
</dbReference>
<gene>
    <name evidence="18" type="ORF">JCM9152_435</name>
</gene>
<dbReference type="RefSeq" id="WP_035340288.1">
    <property type="nucleotide sequence ID" value="NZ_BAUU01000002.1"/>
</dbReference>
<evidence type="ECO:0000256" key="6">
    <source>
        <dbReference type="ARBA" id="ARBA00022605"/>
    </source>
</evidence>
<evidence type="ECO:0000313" key="18">
    <source>
        <dbReference type="EMBL" id="GAE29095.1"/>
    </source>
</evidence>
<dbReference type="GO" id="GO:0050661">
    <property type="term" value="F:NADP binding"/>
    <property type="evidence" value="ECO:0007669"/>
    <property type="project" value="InterPro"/>
</dbReference>
<dbReference type="UniPathway" id="UPA00050">
    <property type="reaction ID" value="UER00063"/>
</dbReference>
<dbReference type="FunFam" id="3.30.360.10:FF:000005">
    <property type="entry name" value="Homoserine dehydrogenase"/>
    <property type="match status" value="1"/>
</dbReference>
<dbReference type="Proteomes" id="UP000018895">
    <property type="component" value="Unassembled WGS sequence"/>
</dbReference>
<reference evidence="18" key="1">
    <citation type="journal article" date="2014" name="Genome Announc.">
        <title>Draft Genome Sequences of Three Alkaliphilic Bacillus Strains, Bacillus wakoensis JCM 9140T, Bacillus akibai JCM 9157T, and Bacillus hemicellulosilyticus JCM 9152T.</title>
        <authorList>
            <person name="Yuki M."/>
            <person name="Oshima K."/>
            <person name="Suda W."/>
            <person name="Oshida Y."/>
            <person name="Kitamura K."/>
            <person name="Iida T."/>
            <person name="Hattori M."/>
            <person name="Ohkuma M."/>
        </authorList>
    </citation>
    <scope>NUCLEOTIDE SEQUENCE [LARGE SCALE GENOMIC DNA]</scope>
    <source>
        <strain evidence="18">JCM 9152</strain>
    </source>
</reference>
<keyword evidence="13 14" id="KW-0521">NADP</keyword>
<accession>W4QAQ1</accession>
<evidence type="ECO:0000259" key="17">
    <source>
        <dbReference type="Pfam" id="PF03447"/>
    </source>
</evidence>
<dbReference type="AlphaFoldDB" id="W4QAQ1"/>
<feature type="binding site" evidence="13">
    <location>
        <begin position="9"/>
        <end position="14"/>
    </location>
    <ligand>
        <name>NADP(+)</name>
        <dbReference type="ChEBI" id="CHEBI:58349"/>
    </ligand>
</feature>
<feature type="binding site" evidence="13">
    <location>
        <position position="213"/>
    </location>
    <ligand>
        <name>L-homoserine</name>
        <dbReference type="ChEBI" id="CHEBI:57476"/>
    </ligand>
</feature>
<dbReference type="PIRSF" id="PIRSF036497">
    <property type="entry name" value="HDH_short"/>
    <property type="match status" value="1"/>
</dbReference>
<comment type="catalytic activity">
    <reaction evidence="11">
        <text>L-homoserine + NADP(+) = L-aspartate 4-semialdehyde + NADPH + H(+)</text>
        <dbReference type="Rhea" id="RHEA:15761"/>
        <dbReference type="ChEBI" id="CHEBI:15378"/>
        <dbReference type="ChEBI" id="CHEBI:57476"/>
        <dbReference type="ChEBI" id="CHEBI:57783"/>
        <dbReference type="ChEBI" id="CHEBI:58349"/>
        <dbReference type="ChEBI" id="CHEBI:537519"/>
        <dbReference type="EC" id="1.1.1.3"/>
    </reaction>
    <physiologicalReaction direction="right-to-left" evidence="11">
        <dbReference type="Rhea" id="RHEA:15763"/>
    </physiologicalReaction>
</comment>
<comment type="caution">
    <text evidence="18">The sequence shown here is derived from an EMBL/GenBank/DDBJ whole genome shotgun (WGS) entry which is preliminary data.</text>
</comment>
<dbReference type="Pfam" id="PF00742">
    <property type="entry name" value="Homoserine_dh"/>
    <property type="match status" value="1"/>
</dbReference>
<dbReference type="GO" id="GO:0009086">
    <property type="term" value="P:methionine biosynthetic process"/>
    <property type="evidence" value="ECO:0007669"/>
    <property type="project" value="UniProtKB-KW"/>
</dbReference>
<evidence type="ECO:0000313" key="19">
    <source>
        <dbReference type="Proteomes" id="UP000018895"/>
    </source>
</evidence>
<evidence type="ECO:0000256" key="2">
    <source>
        <dbReference type="ARBA" id="ARBA00005062"/>
    </source>
</evidence>
<dbReference type="GO" id="GO:0009088">
    <property type="term" value="P:threonine biosynthetic process"/>
    <property type="evidence" value="ECO:0007669"/>
    <property type="project" value="UniProtKB-UniPathway"/>
</dbReference>
<keyword evidence="8 14" id="KW-0560">Oxidoreductase</keyword>
<dbReference type="Gene3D" id="3.30.360.10">
    <property type="entry name" value="Dihydrodipicolinate Reductase, domain 2"/>
    <property type="match status" value="1"/>
</dbReference>
<keyword evidence="10 14" id="KW-0486">Methionine biosynthesis</keyword>
<evidence type="ECO:0000259" key="16">
    <source>
        <dbReference type="Pfam" id="PF00742"/>
    </source>
</evidence>
<keyword evidence="6 14" id="KW-0028">Amino-acid biosynthesis</keyword>
<evidence type="ECO:0000256" key="5">
    <source>
        <dbReference type="ARBA" id="ARBA00013376"/>
    </source>
</evidence>
<evidence type="ECO:0000256" key="14">
    <source>
        <dbReference type="RuleBase" id="RU000579"/>
    </source>
</evidence>
<evidence type="ECO:0000256" key="11">
    <source>
        <dbReference type="ARBA" id="ARBA00048841"/>
    </source>
</evidence>
<evidence type="ECO:0000256" key="10">
    <source>
        <dbReference type="ARBA" id="ARBA00023167"/>
    </source>
</evidence>
<dbReference type="Pfam" id="PF03447">
    <property type="entry name" value="NAD_binding_3"/>
    <property type="match status" value="1"/>
</dbReference>
<evidence type="ECO:0000256" key="15">
    <source>
        <dbReference type="RuleBase" id="RU004171"/>
    </source>
</evidence>
<feature type="domain" description="Homoserine dehydrogenase catalytic" evidence="16">
    <location>
        <begin position="161"/>
        <end position="338"/>
    </location>
</feature>
<feature type="binding site" evidence="13">
    <location>
        <position position="129"/>
    </location>
    <ligand>
        <name>NADPH</name>
        <dbReference type="ChEBI" id="CHEBI:57783"/>
    </ligand>
</feature>
<evidence type="ECO:0000256" key="12">
    <source>
        <dbReference type="PIRSR" id="PIRSR036497-1"/>
    </source>
</evidence>
<comment type="pathway">
    <text evidence="1 14">Amino-acid biosynthesis; L-threonine biosynthesis; L-threonine from L-aspartate: step 3/5.</text>
</comment>
<evidence type="ECO:0000256" key="3">
    <source>
        <dbReference type="ARBA" id="ARBA00006753"/>
    </source>
</evidence>
<dbReference type="EC" id="1.1.1.3" evidence="4 14"/>
<dbReference type="InterPro" id="IPR005106">
    <property type="entry name" value="Asp/hSer_DH_NAD-bd"/>
</dbReference>
<evidence type="ECO:0000256" key="1">
    <source>
        <dbReference type="ARBA" id="ARBA00005056"/>
    </source>
</evidence>
<dbReference type="OrthoDB" id="9808167at2"/>
<dbReference type="EMBL" id="BAUU01000002">
    <property type="protein sequence ID" value="GAE29095.1"/>
    <property type="molecule type" value="Genomic_DNA"/>
</dbReference>
<feature type="active site" description="Proton donor" evidence="12">
    <location>
        <position position="228"/>
    </location>
</feature>
<dbReference type="InterPro" id="IPR001342">
    <property type="entry name" value="HDH_cat"/>
</dbReference>
<dbReference type="InterPro" id="IPR019811">
    <property type="entry name" value="HDH_CS"/>
</dbReference>
<dbReference type="PANTHER" id="PTHR43331">
    <property type="entry name" value="HOMOSERINE DEHYDROGENASE"/>
    <property type="match status" value="1"/>
</dbReference>
<comment type="similarity">
    <text evidence="3 15">Belongs to the homoserine dehydrogenase family.</text>
</comment>
<proteinExistence type="inferred from homology"/>
<feature type="domain" description="Aspartate/homoserine dehydrogenase NAD-binding" evidence="17">
    <location>
        <begin position="9"/>
        <end position="153"/>
    </location>
</feature>
<dbReference type="GO" id="GO:0004412">
    <property type="term" value="F:homoserine dehydrogenase activity"/>
    <property type="evidence" value="ECO:0007669"/>
    <property type="project" value="UniProtKB-EC"/>
</dbReference>
<comment type="pathway">
    <text evidence="2 14">Amino-acid biosynthesis; L-methionine biosynthesis via de novo pathway; L-homoserine from L-aspartate: step 3/3.</text>
</comment>
<keyword evidence="7 14" id="KW-0791">Threonine biosynthesis</keyword>
<dbReference type="SUPFAM" id="SSF55347">
    <property type="entry name" value="Glyceraldehyde-3-phosphate dehydrogenase-like, C-terminal domain"/>
    <property type="match status" value="1"/>
</dbReference>
<keyword evidence="19" id="KW-1185">Reference proteome</keyword>
<keyword evidence="9" id="KW-0915">Sodium</keyword>
<dbReference type="UniPathway" id="UPA00051">
    <property type="reaction ID" value="UER00465"/>
</dbReference>
<sequence length="355" mass="38907">MEHKIALIGFGGVGQTVIELLIQKEQTLHRLGHTFVVVSICDLYKGSIHDENGLDLFKINELVKSNDSLDSYPTTTKLIRGWSSKETIMNTNADTIIEMTFTNTSTGQPAIDHCLTAFKKQKNVVMTNKGPVALEYKRLYNEAQANRVKWYFEGAVMSGTPALRLPEATLVANTISEISGILNGTCNFILMRMEEGISLSEALKEAQQLGYAEADPTNDIEGYDVLYKLLILANVLLDVPLKREDVQVKSLTTISEEDMKIAKQKNAKWKYIGSIKHLPTGTKATVQPELLSMSDPLSAVSGAMNAITYDCDISGPITLVGAGAGKPETAYAVLIDLITLNQEIGGDRNVHSNRI</sequence>
<name>W4QAQ1_9BACI</name>
<dbReference type="PANTHER" id="PTHR43331:SF1">
    <property type="entry name" value="HOMOSERINE DEHYDROGENASE"/>
    <property type="match status" value="1"/>
</dbReference>
<dbReference type="SUPFAM" id="SSF51735">
    <property type="entry name" value="NAD(P)-binding Rossmann-fold domains"/>
    <property type="match status" value="1"/>
</dbReference>
<organism evidence="18 19">
    <name type="scientific">Halalkalibacter hemicellulosilyticusJCM 9152</name>
    <dbReference type="NCBI Taxonomy" id="1236971"/>
    <lineage>
        <taxon>Bacteria</taxon>
        <taxon>Bacillati</taxon>
        <taxon>Bacillota</taxon>
        <taxon>Bacilli</taxon>
        <taxon>Bacillales</taxon>
        <taxon>Bacillaceae</taxon>
        <taxon>Halalkalibacter</taxon>
    </lineage>
</organism>
<evidence type="ECO:0000256" key="13">
    <source>
        <dbReference type="PIRSR" id="PIRSR036497-2"/>
    </source>
</evidence>
<dbReference type="InterPro" id="IPR036291">
    <property type="entry name" value="NAD(P)-bd_dom_sf"/>
</dbReference>
<dbReference type="Gene3D" id="3.40.50.720">
    <property type="entry name" value="NAD(P)-binding Rossmann-like Domain"/>
    <property type="match status" value="1"/>
</dbReference>
<dbReference type="PROSITE" id="PS01042">
    <property type="entry name" value="HOMOSER_DHGENASE"/>
    <property type="match status" value="1"/>
</dbReference>
<dbReference type="NCBIfam" id="NF004912">
    <property type="entry name" value="PRK06270.1"/>
    <property type="match status" value="1"/>
</dbReference>
<dbReference type="STRING" id="1236971.JCM9152_435"/>